<evidence type="ECO:0000256" key="6">
    <source>
        <dbReference type="ARBA" id="ARBA00023136"/>
    </source>
</evidence>
<evidence type="ECO:0000256" key="8">
    <source>
        <dbReference type="SAM" id="MobiDB-lite"/>
    </source>
</evidence>
<dbReference type="KEGG" id="spu:575621"/>
<feature type="compositionally biased region" description="Basic residues" evidence="8">
    <location>
        <begin position="85"/>
        <end position="105"/>
    </location>
</feature>
<dbReference type="PANTHER" id="PTHR10361:SF65">
    <property type="entry name" value="ILEAL SODIUM_BILE ACID COTRANSPORTER"/>
    <property type="match status" value="1"/>
</dbReference>
<dbReference type="InterPro" id="IPR004710">
    <property type="entry name" value="Bilac:Na_transpt"/>
</dbReference>
<dbReference type="GO" id="GO:0016020">
    <property type="term" value="C:membrane"/>
    <property type="evidence" value="ECO:0007669"/>
    <property type="project" value="UniProtKB-SubCell"/>
</dbReference>
<proteinExistence type="inferred from homology"/>
<protein>
    <recommendedName>
        <fullName evidence="12">Ileal sodium/bile acid cotransporter</fullName>
    </recommendedName>
</protein>
<dbReference type="OMA" id="DENMFRV"/>
<dbReference type="InterPro" id="IPR002657">
    <property type="entry name" value="BilAc:Na_symport/Acr3"/>
</dbReference>
<feature type="coiled-coil region" evidence="7">
    <location>
        <begin position="534"/>
        <end position="561"/>
    </location>
</feature>
<evidence type="ECO:0000256" key="7">
    <source>
        <dbReference type="SAM" id="Coils"/>
    </source>
</evidence>
<evidence type="ECO:0000256" key="4">
    <source>
        <dbReference type="ARBA" id="ARBA00022847"/>
    </source>
</evidence>
<feature type="transmembrane region" description="Helical" evidence="9">
    <location>
        <begin position="386"/>
        <end position="405"/>
    </location>
</feature>
<feature type="region of interest" description="Disordered" evidence="8">
    <location>
        <begin position="56"/>
        <end position="111"/>
    </location>
</feature>
<evidence type="ECO:0000256" key="9">
    <source>
        <dbReference type="SAM" id="Phobius"/>
    </source>
</evidence>
<feature type="transmembrane region" description="Helical" evidence="9">
    <location>
        <begin position="447"/>
        <end position="465"/>
    </location>
</feature>
<feature type="transmembrane region" description="Helical" evidence="9">
    <location>
        <begin position="512"/>
        <end position="533"/>
    </location>
</feature>
<name>A0A7M7PRB5_STRPU</name>
<dbReference type="GeneID" id="575621"/>
<dbReference type="EnsemblMetazoa" id="XM_030999810">
    <property type="protein sequence ID" value="XP_030855670"/>
    <property type="gene ID" value="LOC575621"/>
</dbReference>
<keyword evidence="11" id="KW-1185">Reference proteome</keyword>
<reference evidence="11" key="1">
    <citation type="submission" date="2015-02" db="EMBL/GenBank/DDBJ databases">
        <title>Genome sequencing for Strongylocentrotus purpuratus.</title>
        <authorList>
            <person name="Murali S."/>
            <person name="Liu Y."/>
            <person name="Vee V."/>
            <person name="English A."/>
            <person name="Wang M."/>
            <person name="Skinner E."/>
            <person name="Han Y."/>
            <person name="Muzny D.M."/>
            <person name="Worley K.C."/>
            <person name="Gibbs R.A."/>
        </authorList>
    </citation>
    <scope>NUCLEOTIDE SEQUENCE</scope>
</reference>
<dbReference type="OrthoDB" id="203097at2759"/>
<dbReference type="AlphaFoldDB" id="A0A7M7PRB5"/>
<keyword evidence="5 9" id="KW-1133">Transmembrane helix</keyword>
<comment type="subcellular location">
    <subcellularLocation>
        <location evidence="1">Membrane</location>
        <topology evidence="1">Multi-pass membrane protein</topology>
    </subcellularLocation>
</comment>
<feature type="transmembrane region" description="Helical" evidence="9">
    <location>
        <begin position="253"/>
        <end position="275"/>
    </location>
</feature>
<feature type="transmembrane region" description="Helical" evidence="9">
    <location>
        <begin position="417"/>
        <end position="441"/>
    </location>
</feature>
<evidence type="ECO:0000256" key="5">
    <source>
        <dbReference type="ARBA" id="ARBA00022989"/>
    </source>
</evidence>
<evidence type="ECO:0000256" key="3">
    <source>
        <dbReference type="ARBA" id="ARBA00022692"/>
    </source>
</evidence>
<dbReference type="PANTHER" id="PTHR10361">
    <property type="entry name" value="SODIUM-BILE ACID COTRANSPORTER"/>
    <property type="match status" value="1"/>
</dbReference>
<dbReference type="InParanoid" id="A0A7M7PRB5"/>
<dbReference type="Proteomes" id="UP000007110">
    <property type="component" value="Unassembled WGS sequence"/>
</dbReference>
<evidence type="ECO:0008006" key="12">
    <source>
        <dbReference type="Google" id="ProtNLM"/>
    </source>
</evidence>
<comment type="similarity">
    <text evidence="2">Belongs to the bile acid:sodium symporter (BASS) (TC 2.A.28) family.</text>
</comment>
<evidence type="ECO:0000256" key="1">
    <source>
        <dbReference type="ARBA" id="ARBA00004141"/>
    </source>
</evidence>
<evidence type="ECO:0000313" key="11">
    <source>
        <dbReference type="Proteomes" id="UP000007110"/>
    </source>
</evidence>
<evidence type="ECO:0000256" key="2">
    <source>
        <dbReference type="ARBA" id="ARBA00006528"/>
    </source>
</evidence>
<feature type="transmembrane region" description="Helical" evidence="9">
    <location>
        <begin position="340"/>
        <end position="366"/>
    </location>
</feature>
<dbReference type="Pfam" id="PF01758">
    <property type="entry name" value="SBF"/>
    <property type="match status" value="1"/>
</dbReference>
<feature type="compositionally biased region" description="Polar residues" evidence="8">
    <location>
        <begin position="57"/>
        <end position="68"/>
    </location>
</feature>
<dbReference type="InterPro" id="IPR038770">
    <property type="entry name" value="Na+/solute_symporter_sf"/>
</dbReference>
<reference evidence="10" key="2">
    <citation type="submission" date="2021-01" db="UniProtKB">
        <authorList>
            <consortium name="EnsemblMetazoa"/>
        </authorList>
    </citation>
    <scope>IDENTIFICATION</scope>
</reference>
<accession>A0A7M7PRB5</accession>
<dbReference type="RefSeq" id="XP_030855670.1">
    <property type="nucleotide sequence ID" value="XM_030999810.1"/>
</dbReference>
<organism evidence="10 11">
    <name type="scientific">Strongylocentrotus purpuratus</name>
    <name type="common">Purple sea urchin</name>
    <dbReference type="NCBI Taxonomy" id="7668"/>
    <lineage>
        <taxon>Eukaryota</taxon>
        <taxon>Metazoa</taxon>
        <taxon>Echinodermata</taxon>
        <taxon>Eleutherozoa</taxon>
        <taxon>Echinozoa</taxon>
        <taxon>Echinoidea</taxon>
        <taxon>Euechinoidea</taxon>
        <taxon>Echinacea</taxon>
        <taxon>Camarodonta</taxon>
        <taxon>Echinidea</taxon>
        <taxon>Strongylocentrotidae</taxon>
        <taxon>Strongylocentrotus</taxon>
    </lineage>
</organism>
<dbReference type="GO" id="GO:0015293">
    <property type="term" value="F:symporter activity"/>
    <property type="evidence" value="ECO:0007669"/>
    <property type="project" value="UniProtKB-KW"/>
</dbReference>
<dbReference type="Gene3D" id="1.20.1530.20">
    <property type="match status" value="1"/>
</dbReference>
<keyword evidence="6 9" id="KW-0472">Membrane</keyword>
<keyword evidence="3 9" id="KW-0812">Transmembrane</keyword>
<keyword evidence="4" id="KW-0813">Transport</keyword>
<keyword evidence="7" id="KW-0175">Coiled coil</keyword>
<keyword evidence="4" id="KW-0769">Symport</keyword>
<evidence type="ECO:0000313" key="10">
    <source>
        <dbReference type="EnsemblMetazoa" id="XP_030855670"/>
    </source>
</evidence>
<sequence>MSFQRTGVMTTVVFMVGFLFMLTTSSLGVVAQDAPLSAPLDDSWITSIREFVKRQANDPSETGLSEVTPSPLVPLDDAEQTTTTKKPKKKKKNKNKNKKNKKNKKSTPAPMTTILNLMETEEVAILDNKGLMGESLGENITLSAYPEVVYLFEGHNDTIMFNFTNLLGPVIMNFESENEKIFTVVSDASVVFDPEDPSYNGTLVVTLKGRKVDITKLIVHVTDMEGEDVFETPMTYVVKTKRVPRLIDSIFDFLLLPLILITTAGMGCKMDFIIIRDKLKKPFQILVGPVCQFICQPFYAFCISKVLKLSGITAVGLVTVGSCPGGGVSNMITLLLDADLILSVTMTFVSTCLAVAMLPINMLIYARHFLSGSGEGGGVNIPFANIMIQILMLTVPVLFGMLIHYKLPKVAHYAVKSLNVLSLTMVGTTLIVGIYSNLYIFSSEWQVLLGAFLLPTCGYITGFSVSKFIARFPMESALTIMVETGVQNNLIAISMIKLSYPQPEADLMARMPIFVAISSITIGLIMICLSIPINRKRRAERKQKAEEIKELDDRYDKYEFEPAIRNGSTKATTNGHFPTTPISEVPPSYEEAEPFITQQKMAKETIV</sequence>